<dbReference type="KEGG" id="dci:113470549"/>
<organism evidence="7 8">
    <name type="scientific">Diaphorina citri</name>
    <name type="common">Asian citrus psyllid</name>
    <dbReference type="NCBI Taxonomy" id="121845"/>
    <lineage>
        <taxon>Eukaryota</taxon>
        <taxon>Metazoa</taxon>
        <taxon>Ecdysozoa</taxon>
        <taxon>Arthropoda</taxon>
        <taxon>Hexapoda</taxon>
        <taxon>Insecta</taxon>
        <taxon>Pterygota</taxon>
        <taxon>Neoptera</taxon>
        <taxon>Paraneoptera</taxon>
        <taxon>Hemiptera</taxon>
        <taxon>Sternorrhyncha</taxon>
        <taxon>Psylloidea</taxon>
        <taxon>Psyllidae</taxon>
        <taxon>Diaphorininae</taxon>
        <taxon>Diaphorina</taxon>
    </lineage>
</organism>
<dbReference type="PaxDb" id="121845-A0A3Q0J8T6"/>
<evidence type="ECO:0000256" key="4">
    <source>
        <dbReference type="PROSITE-ProRule" id="PRU00042"/>
    </source>
</evidence>
<dbReference type="SUPFAM" id="SSF57667">
    <property type="entry name" value="beta-beta-alpha zinc fingers"/>
    <property type="match status" value="1"/>
</dbReference>
<dbReference type="STRING" id="121845.A0A3Q0J8T6"/>
<evidence type="ECO:0000256" key="5">
    <source>
        <dbReference type="SAM" id="Phobius"/>
    </source>
</evidence>
<evidence type="ECO:0000313" key="7">
    <source>
        <dbReference type="Proteomes" id="UP000079169"/>
    </source>
</evidence>
<dbReference type="InterPro" id="IPR013087">
    <property type="entry name" value="Znf_C2H2_type"/>
</dbReference>
<dbReference type="InterPro" id="IPR036236">
    <property type="entry name" value="Znf_C2H2_sf"/>
</dbReference>
<name>A0A3Q0J8T6_DIACI</name>
<dbReference type="PANTHER" id="PTHR23235:SF120">
    <property type="entry name" value="KRUPPEL-LIKE FACTOR 15"/>
    <property type="match status" value="1"/>
</dbReference>
<keyword evidence="3" id="KW-0862">Zinc</keyword>
<dbReference type="GO" id="GO:0000978">
    <property type="term" value="F:RNA polymerase II cis-regulatory region sequence-specific DNA binding"/>
    <property type="evidence" value="ECO:0007669"/>
    <property type="project" value="TreeGrafter"/>
</dbReference>
<dbReference type="PROSITE" id="PS00028">
    <property type="entry name" value="ZINC_FINGER_C2H2_1"/>
    <property type="match status" value="2"/>
</dbReference>
<keyword evidence="2 4" id="KW-0863">Zinc-finger</keyword>
<dbReference type="GO" id="GO:0008270">
    <property type="term" value="F:zinc ion binding"/>
    <property type="evidence" value="ECO:0007669"/>
    <property type="project" value="UniProtKB-KW"/>
</dbReference>
<dbReference type="Proteomes" id="UP000079169">
    <property type="component" value="Unplaced"/>
</dbReference>
<feature type="transmembrane region" description="Helical" evidence="5">
    <location>
        <begin position="26"/>
        <end position="50"/>
    </location>
</feature>
<evidence type="ECO:0000256" key="1">
    <source>
        <dbReference type="ARBA" id="ARBA00022723"/>
    </source>
</evidence>
<dbReference type="Pfam" id="PF00096">
    <property type="entry name" value="zf-C2H2"/>
    <property type="match status" value="1"/>
</dbReference>
<gene>
    <name evidence="8" type="primary">LOC113470549</name>
</gene>
<evidence type="ECO:0000256" key="3">
    <source>
        <dbReference type="ARBA" id="ARBA00022833"/>
    </source>
</evidence>
<dbReference type="FunFam" id="3.30.160.60:FF:000007">
    <property type="entry name" value="Basic krueppel-like factor 3"/>
    <property type="match status" value="1"/>
</dbReference>
<feature type="domain" description="C2H2-type" evidence="6">
    <location>
        <begin position="363"/>
        <end position="392"/>
    </location>
</feature>
<dbReference type="GO" id="GO:0000981">
    <property type="term" value="F:DNA-binding transcription factor activity, RNA polymerase II-specific"/>
    <property type="evidence" value="ECO:0007669"/>
    <property type="project" value="TreeGrafter"/>
</dbReference>
<reference evidence="8" key="1">
    <citation type="submission" date="2025-08" db="UniProtKB">
        <authorList>
            <consortium name="RefSeq"/>
        </authorList>
    </citation>
    <scope>IDENTIFICATION</scope>
</reference>
<evidence type="ECO:0000256" key="2">
    <source>
        <dbReference type="ARBA" id="ARBA00022771"/>
    </source>
</evidence>
<evidence type="ECO:0000313" key="8">
    <source>
        <dbReference type="RefSeq" id="XP_026684874.1"/>
    </source>
</evidence>
<protein>
    <submittedName>
        <fullName evidence="8">Zinc finger protein 394-like</fullName>
    </submittedName>
</protein>
<dbReference type="PROSITE" id="PS50157">
    <property type="entry name" value="ZINC_FINGER_C2H2_2"/>
    <property type="match status" value="2"/>
</dbReference>
<dbReference type="Gene3D" id="3.30.160.60">
    <property type="entry name" value="Classic Zinc Finger"/>
    <property type="match status" value="2"/>
</dbReference>
<keyword evidence="5" id="KW-0472">Membrane</keyword>
<dbReference type="GeneID" id="113470549"/>
<keyword evidence="1" id="KW-0479">Metal-binding</keyword>
<feature type="domain" description="C2H2-type" evidence="6">
    <location>
        <begin position="333"/>
        <end position="362"/>
    </location>
</feature>
<evidence type="ECO:0000259" key="6">
    <source>
        <dbReference type="PROSITE" id="PS50157"/>
    </source>
</evidence>
<keyword evidence="5" id="KW-1133">Transmembrane helix</keyword>
<dbReference type="AlphaFoldDB" id="A0A3Q0J8T6"/>
<sequence>MRSSVPKLISTTGLWYPNGQIRSNRFWHYFFVIFTQILPAYLVDFIMVLIRQKTFFLLDETTNLNIDLDSLLRDEFEANNPTLTNLHESTNEADPMRLVDSFGVNSDRPLGIHTSHDYSLATLDEQYGDHRFLATYNETQGDECSLTNLDFASAFDTVSSSHWTSPSSGSTELTSDLTLNWEDTSASAPLSLEEMFTRAFNEELDKVPLHGPECYDQYQYEQSDVSAQWSDVRWDSGDGYYSEYLESLQLSGNTEGASSPGMSQMGDSCTVENLNTGECQNSSELINLPVSPGSTEQSSDRNEHLSRNELRLAQVRKYQRMKKSNSENLVRTFQCTYPDCLKFYAKMSHLKAHLRRHSGERSFKCDWQDCKWQFSRSDELSRHRRSHFGIKPYPCTLCVKKSLLAVDTQLSSRG</sequence>
<accession>A0A3Q0J8T6</accession>
<keyword evidence="5" id="KW-0812">Transmembrane</keyword>
<keyword evidence="7" id="KW-1185">Reference proteome</keyword>
<dbReference type="RefSeq" id="XP_026684874.1">
    <property type="nucleotide sequence ID" value="XM_026829073.1"/>
</dbReference>
<dbReference type="SMART" id="SM00355">
    <property type="entry name" value="ZnF_C2H2"/>
    <property type="match status" value="2"/>
</dbReference>
<proteinExistence type="predicted"/>
<dbReference type="PANTHER" id="PTHR23235">
    <property type="entry name" value="KRUEPPEL-LIKE TRANSCRIPTION FACTOR"/>
    <property type="match status" value="1"/>
</dbReference>